<evidence type="ECO:0000313" key="1">
    <source>
        <dbReference type="EMBL" id="AFL85035.1"/>
    </source>
</evidence>
<dbReference type="EMBL" id="CP003281">
    <property type="protein sequence ID" value="AFL85035.1"/>
    <property type="molecule type" value="Genomic_DNA"/>
</dbReference>
<dbReference type="HOGENOM" id="CLU_082062_1_0_10"/>
<dbReference type="KEGG" id="bbd:Belba_2480"/>
<dbReference type="Proteomes" id="UP000006050">
    <property type="component" value="Chromosome"/>
</dbReference>
<reference evidence="2" key="1">
    <citation type="submission" date="2012-06" db="EMBL/GenBank/DDBJ databases">
        <title>The complete genome of Belliella baltica DSM 15883.</title>
        <authorList>
            <person name="Lucas S."/>
            <person name="Copeland A."/>
            <person name="Lapidus A."/>
            <person name="Goodwin L."/>
            <person name="Pitluck S."/>
            <person name="Peters L."/>
            <person name="Mikhailova N."/>
            <person name="Davenport K."/>
            <person name="Kyrpides N."/>
            <person name="Mavromatis K."/>
            <person name="Pagani I."/>
            <person name="Ivanova N."/>
            <person name="Ovchinnikova G."/>
            <person name="Zeytun A."/>
            <person name="Detter J.C."/>
            <person name="Han C."/>
            <person name="Land M."/>
            <person name="Hauser L."/>
            <person name="Markowitz V."/>
            <person name="Cheng J.-F."/>
            <person name="Hugenholtz P."/>
            <person name="Woyke T."/>
            <person name="Wu D."/>
            <person name="Tindall B."/>
            <person name="Pomrenke H."/>
            <person name="Brambilla E."/>
            <person name="Klenk H.-P."/>
            <person name="Eisen J.A."/>
        </authorList>
    </citation>
    <scope>NUCLEOTIDE SEQUENCE [LARGE SCALE GENOMIC DNA]</scope>
    <source>
        <strain evidence="2">DSM 15883 / CIP 108006 / LMG 21964 / BA134</strain>
    </source>
</reference>
<protein>
    <submittedName>
        <fullName evidence="1">Uncharacterized protein</fullName>
    </submittedName>
</protein>
<keyword evidence="2" id="KW-1185">Reference proteome</keyword>
<accession>I3Z717</accession>
<dbReference type="RefSeq" id="WP_014772993.1">
    <property type="nucleotide sequence ID" value="NC_018010.1"/>
</dbReference>
<organism evidence="1 2">
    <name type="scientific">Belliella baltica (strain DSM 15883 / CIP 108006 / LMG 21964 / BA134)</name>
    <dbReference type="NCBI Taxonomy" id="866536"/>
    <lineage>
        <taxon>Bacteria</taxon>
        <taxon>Pseudomonadati</taxon>
        <taxon>Bacteroidota</taxon>
        <taxon>Cytophagia</taxon>
        <taxon>Cytophagales</taxon>
        <taxon>Cyclobacteriaceae</taxon>
        <taxon>Belliella</taxon>
    </lineage>
</organism>
<sequence>MKKLFLFTCFVFHLLNCFSQNYDGEIEKTSNESENEESYKPISLSFQTKTMHLWRAFRVTDNFMTATTLSWSSRNGKWSAGFWGGYSLGRTSGVSDNSNYTELDHFIQFSDKGFTIAIWDINNFTNYDTDYYNTNSRFYDYSRQSSRFVDVTLAYQFQNENFPLKISSSTIVLGRDYYIEETDQNNLKGRFSTYLEVGFPVFRDQSGGTLYLAAGGAFALDNRDGQNDNFYASKAGLVNVNMDYSRTINVFSHQMPVSAMPYYNPSGKIAGLQLAITLF</sequence>
<dbReference type="AlphaFoldDB" id="I3Z717"/>
<dbReference type="STRING" id="866536.Belba_2480"/>
<dbReference type="OrthoDB" id="638356at2"/>
<evidence type="ECO:0000313" key="2">
    <source>
        <dbReference type="Proteomes" id="UP000006050"/>
    </source>
</evidence>
<name>I3Z717_BELBD</name>
<gene>
    <name evidence="1" type="ordered locus">Belba_2480</name>
</gene>
<proteinExistence type="predicted"/>
<dbReference type="eggNOG" id="ENOG502Z9M8">
    <property type="taxonomic scope" value="Bacteria"/>
</dbReference>